<dbReference type="Pfam" id="PF24703">
    <property type="entry name" value="DUF7666"/>
    <property type="match status" value="1"/>
</dbReference>
<dbReference type="Proteomes" id="UP000599312">
    <property type="component" value="Unassembled WGS sequence"/>
</dbReference>
<reference evidence="2" key="1">
    <citation type="submission" date="2020-11" db="EMBL/GenBank/DDBJ databases">
        <authorList>
            <person name="Kim M.K."/>
        </authorList>
    </citation>
    <scope>NUCLEOTIDE SEQUENCE</scope>
    <source>
        <strain evidence="2">BT350</strain>
    </source>
</reference>
<feature type="non-terminal residue" evidence="2">
    <location>
        <position position="178"/>
    </location>
</feature>
<feature type="domain" description="DUF7666" evidence="1">
    <location>
        <begin position="14"/>
        <end position="115"/>
    </location>
</feature>
<evidence type="ECO:0000313" key="3">
    <source>
        <dbReference type="Proteomes" id="UP000599312"/>
    </source>
</evidence>
<comment type="caution">
    <text evidence="2">The sequence shown here is derived from an EMBL/GenBank/DDBJ whole genome shotgun (WGS) entry which is preliminary data.</text>
</comment>
<evidence type="ECO:0000259" key="1">
    <source>
        <dbReference type="Pfam" id="PF24703"/>
    </source>
</evidence>
<name>A0A931BU15_9HYPH</name>
<sequence>MAKKPAPKPTPEVITAFKGFDKNLACRSFQYEIGKTYKSDSANIVRCAAGGFHSCDNPLDIWSYYPVLADDGSLARYAVVEASGKICRAEANDTKFASGEITIKAELKLPEFIKAAVSWMMNNVKADGEASSGHYARLASSGDSAQLASSGHYARLASSGGYAQLASSGDYAQLASSG</sequence>
<organism evidence="2 3">
    <name type="scientific">Microvirga alba</name>
    <dbReference type="NCBI Taxonomy" id="2791025"/>
    <lineage>
        <taxon>Bacteria</taxon>
        <taxon>Pseudomonadati</taxon>
        <taxon>Pseudomonadota</taxon>
        <taxon>Alphaproteobacteria</taxon>
        <taxon>Hyphomicrobiales</taxon>
        <taxon>Methylobacteriaceae</taxon>
        <taxon>Microvirga</taxon>
    </lineage>
</organism>
<evidence type="ECO:0000313" key="2">
    <source>
        <dbReference type="EMBL" id="MBF9234708.1"/>
    </source>
</evidence>
<keyword evidence="3" id="KW-1185">Reference proteome</keyword>
<gene>
    <name evidence="2" type="ORF">I2H38_15135</name>
</gene>
<dbReference type="InterPro" id="IPR056083">
    <property type="entry name" value="DUF7666"/>
</dbReference>
<proteinExistence type="predicted"/>
<protein>
    <recommendedName>
        <fullName evidence="1">DUF7666 domain-containing protein</fullName>
    </recommendedName>
</protein>
<accession>A0A931BU15</accession>
<dbReference type="EMBL" id="JADQDO010000007">
    <property type="protein sequence ID" value="MBF9234708.1"/>
    <property type="molecule type" value="Genomic_DNA"/>
</dbReference>
<dbReference type="AlphaFoldDB" id="A0A931BU15"/>